<proteinExistence type="predicted"/>
<protein>
    <submittedName>
        <fullName evidence="2">Uncharacterized protein</fullName>
    </submittedName>
</protein>
<evidence type="ECO:0000313" key="2">
    <source>
        <dbReference type="EMBL" id="KAK1133706.1"/>
    </source>
</evidence>
<comment type="caution">
    <text evidence="2">The sequence shown here is derived from an EMBL/GenBank/DDBJ whole genome shotgun (WGS) entry which is preliminary data.</text>
</comment>
<feature type="region of interest" description="Disordered" evidence="1">
    <location>
        <begin position="38"/>
        <end position="62"/>
    </location>
</feature>
<dbReference type="Proteomes" id="UP001177670">
    <property type="component" value="Unassembled WGS sequence"/>
</dbReference>
<reference evidence="2" key="1">
    <citation type="submission" date="2021-10" db="EMBL/GenBank/DDBJ databases">
        <title>Melipona bicolor Genome sequencing and assembly.</title>
        <authorList>
            <person name="Araujo N.S."/>
            <person name="Arias M.C."/>
        </authorList>
    </citation>
    <scope>NUCLEOTIDE SEQUENCE</scope>
    <source>
        <strain evidence="2">USP_2M_L1-L4_2017</strain>
        <tissue evidence="2">Whole body</tissue>
    </source>
</reference>
<dbReference type="EMBL" id="JAHYIQ010000003">
    <property type="protein sequence ID" value="KAK1133706.1"/>
    <property type="molecule type" value="Genomic_DNA"/>
</dbReference>
<gene>
    <name evidence="2" type="ORF">K0M31_011500</name>
</gene>
<keyword evidence="3" id="KW-1185">Reference proteome</keyword>
<evidence type="ECO:0000313" key="3">
    <source>
        <dbReference type="Proteomes" id="UP001177670"/>
    </source>
</evidence>
<organism evidence="2 3">
    <name type="scientific">Melipona bicolor</name>
    <dbReference type="NCBI Taxonomy" id="60889"/>
    <lineage>
        <taxon>Eukaryota</taxon>
        <taxon>Metazoa</taxon>
        <taxon>Ecdysozoa</taxon>
        <taxon>Arthropoda</taxon>
        <taxon>Hexapoda</taxon>
        <taxon>Insecta</taxon>
        <taxon>Pterygota</taxon>
        <taxon>Neoptera</taxon>
        <taxon>Endopterygota</taxon>
        <taxon>Hymenoptera</taxon>
        <taxon>Apocrita</taxon>
        <taxon>Aculeata</taxon>
        <taxon>Apoidea</taxon>
        <taxon>Anthophila</taxon>
        <taxon>Apidae</taxon>
        <taxon>Melipona</taxon>
    </lineage>
</organism>
<sequence>MNFFHGSTGAHISPSACMQLTWLSLGSSANLRRGELFGSQSPVVSSEKGGREKNSSADLNPPYLPASVLTDSSAGAPLCRGRSANERDSSSVETLRNSGKLTLTDRTLSSREQLLRIVTLGPYQAYNQTLIARNFWV</sequence>
<accession>A0AA40GAH4</accession>
<evidence type="ECO:0000256" key="1">
    <source>
        <dbReference type="SAM" id="MobiDB-lite"/>
    </source>
</evidence>
<dbReference type="AlphaFoldDB" id="A0AA40GAH4"/>
<feature type="region of interest" description="Disordered" evidence="1">
    <location>
        <begin position="74"/>
        <end position="98"/>
    </location>
</feature>
<name>A0AA40GAH4_9HYME</name>